<dbReference type="Pfam" id="PF00646">
    <property type="entry name" value="F-box"/>
    <property type="match status" value="1"/>
</dbReference>
<dbReference type="PANTHER" id="PTHR32278:SF111">
    <property type="entry name" value="F-BOX PROTEIN PP2-B12-RELATED"/>
    <property type="match status" value="1"/>
</dbReference>
<keyword evidence="3" id="KW-1185">Reference proteome</keyword>
<evidence type="ECO:0000313" key="3">
    <source>
        <dbReference type="Proteomes" id="UP001346149"/>
    </source>
</evidence>
<accession>A0AAN7LM90</accession>
<organism evidence="2 3">
    <name type="scientific">Trapa natans</name>
    <name type="common">Water chestnut</name>
    <dbReference type="NCBI Taxonomy" id="22666"/>
    <lineage>
        <taxon>Eukaryota</taxon>
        <taxon>Viridiplantae</taxon>
        <taxon>Streptophyta</taxon>
        <taxon>Embryophyta</taxon>
        <taxon>Tracheophyta</taxon>
        <taxon>Spermatophyta</taxon>
        <taxon>Magnoliopsida</taxon>
        <taxon>eudicotyledons</taxon>
        <taxon>Gunneridae</taxon>
        <taxon>Pentapetalae</taxon>
        <taxon>rosids</taxon>
        <taxon>malvids</taxon>
        <taxon>Myrtales</taxon>
        <taxon>Lythraceae</taxon>
        <taxon>Trapa</taxon>
    </lineage>
</organism>
<protein>
    <recommendedName>
        <fullName evidence="1">F-box domain-containing protein</fullName>
    </recommendedName>
</protein>
<evidence type="ECO:0000313" key="2">
    <source>
        <dbReference type="EMBL" id="KAK4788385.1"/>
    </source>
</evidence>
<feature type="domain" description="F-box" evidence="1">
    <location>
        <begin position="5"/>
        <end position="51"/>
    </location>
</feature>
<gene>
    <name evidence="2" type="ORF">SAY86_019704</name>
</gene>
<dbReference type="Proteomes" id="UP001346149">
    <property type="component" value="Unassembled WGS sequence"/>
</dbReference>
<dbReference type="EMBL" id="JAXQNO010000011">
    <property type="protein sequence ID" value="KAK4788385.1"/>
    <property type="molecule type" value="Genomic_DNA"/>
</dbReference>
<dbReference type="InterPro" id="IPR001810">
    <property type="entry name" value="F-box_dom"/>
</dbReference>
<dbReference type="InterPro" id="IPR025886">
    <property type="entry name" value="PP2-like"/>
</dbReference>
<dbReference type="Pfam" id="PF14299">
    <property type="entry name" value="PP2"/>
    <property type="match status" value="1"/>
</dbReference>
<dbReference type="PROSITE" id="PS50181">
    <property type="entry name" value="FBOX"/>
    <property type="match status" value="1"/>
</dbReference>
<name>A0AAN7LM90_TRANT</name>
<evidence type="ECO:0000259" key="1">
    <source>
        <dbReference type="PROSITE" id="PS50181"/>
    </source>
</evidence>
<dbReference type="PANTHER" id="PTHR32278">
    <property type="entry name" value="F-BOX DOMAIN-CONTAINING PROTEIN"/>
    <property type="match status" value="1"/>
</dbReference>
<dbReference type="SMART" id="SM00256">
    <property type="entry name" value="FBOX"/>
    <property type="match status" value="1"/>
</dbReference>
<proteinExistence type="predicted"/>
<sequence>MEMMKKKSFNLPEDCLAMILSLTSPGDVCRLSSVSSIFQLTSNSSALWRKFLPPDYESIIARSNNPSQLLDLPLKKVYSSLCRYPILIDNGYKSFWLNRLTGKKCYMLSARALTIVWGSTPMYWKWTSIYHPKSRFSEVARLRDVCWLEIKGKIDVKALSPSTHYAAYFVFTLERSAYGLKNQPVKVTMGLAGSGESITRVVYLDVETPERLGNFPEEPFLGQPFGDFMVPPILADGGGLEYRMDRSDGWWEVKIGEFKVDLEEGELEMRLTQLGGHWKRGLAVQGIEIRPR</sequence>
<reference evidence="2 3" key="1">
    <citation type="journal article" date="2023" name="Hortic Res">
        <title>Pangenome of water caltrop reveals structural variations and asymmetric subgenome divergence after allopolyploidization.</title>
        <authorList>
            <person name="Zhang X."/>
            <person name="Chen Y."/>
            <person name="Wang L."/>
            <person name="Yuan Y."/>
            <person name="Fang M."/>
            <person name="Shi L."/>
            <person name="Lu R."/>
            <person name="Comes H.P."/>
            <person name="Ma Y."/>
            <person name="Chen Y."/>
            <person name="Huang G."/>
            <person name="Zhou Y."/>
            <person name="Zheng Z."/>
            <person name="Qiu Y."/>
        </authorList>
    </citation>
    <scope>NUCLEOTIDE SEQUENCE [LARGE SCALE GENOMIC DNA]</scope>
    <source>
        <strain evidence="2">F231</strain>
    </source>
</reference>
<dbReference type="SUPFAM" id="SSF81383">
    <property type="entry name" value="F-box domain"/>
    <property type="match status" value="1"/>
</dbReference>
<dbReference type="AlphaFoldDB" id="A0AAN7LM90"/>
<dbReference type="Gene3D" id="1.20.1280.50">
    <property type="match status" value="1"/>
</dbReference>
<comment type="caution">
    <text evidence="2">The sequence shown here is derived from an EMBL/GenBank/DDBJ whole genome shotgun (WGS) entry which is preliminary data.</text>
</comment>
<dbReference type="CDD" id="cd22162">
    <property type="entry name" value="F-box_AtSKIP3-like"/>
    <property type="match status" value="1"/>
</dbReference>
<dbReference type="InterPro" id="IPR036047">
    <property type="entry name" value="F-box-like_dom_sf"/>
</dbReference>